<sequence length="90" mass="10366">MGRYNENINPEVPITKRRKGSKWFEIKRDLAATIVKDTLFVCYVDEHYLPTMLTVDKTVVLANRSLTCGLVYGRSPPGYVWAMEHYGEVL</sequence>
<dbReference type="Pfam" id="PF02485">
    <property type="entry name" value="Branch"/>
    <property type="match status" value="1"/>
</dbReference>
<evidence type="ECO:0000256" key="3">
    <source>
        <dbReference type="ARBA" id="ARBA00022679"/>
    </source>
</evidence>
<dbReference type="PANTHER" id="PTHR31042">
    <property type="entry name" value="CORE-2/I-BRANCHING BETA-1,6-N-ACETYLGLUCOSAMINYLTRANSFERASE FAMILY PROTEIN-RELATED"/>
    <property type="match status" value="1"/>
</dbReference>
<keyword evidence="7" id="KW-1185">Reference proteome</keyword>
<evidence type="ECO:0000313" key="7">
    <source>
        <dbReference type="Proteomes" id="UP000824890"/>
    </source>
</evidence>
<evidence type="ECO:0000256" key="5">
    <source>
        <dbReference type="ARBA" id="ARBA00023180"/>
    </source>
</evidence>
<gene>
    <name evidence="6" type="ORF">HID58_004238</name>
</gene>
<protein>
    <recommendedName>
        <fullName evidence="8">F-box associated domain-containing protein</fullName>
    </recommendedName>
</protein>
<name>A0ABQ8E578_BRANA</name>
<accession>A0ABQ8E578</accession>
<reference evidence="6 7" key="1">
    <citation type="submission" date="2021-05" db="EMBL/GenBank/DDBJ databases">
        <title>Genome Assembly of Synthetic Allotetraploid Brassica napus Reveals Homoeologous Exchanges between Subgenomes.</title>
        <authorList>
            <person name="Davis J.T."/>
        </authorList>
    </citation>
    <scope>NUCLEOTIDE SEQUENCE [LARGE SCALE GENOMIC DNA]</scope>
    <source>
        <strain evidence="7">cv. Da-Ae</strain>
        <tissue evidence="6">Seedling</tissue>
    </source>
</reference>
<evidence type="ECO:0008006" key="8">
    <source>
        <dbReference type="Google" id="ProtNLM"/>
    </source>
</evidence>
<dbReference type="InterPro" id="IPR044174">
    <property type="entry name" value="BC10-like"/>
</dbReference>
<evidence type="ECO:0000256" key="1">
    <source>
        <dbReference type="ARBA" id="ARBA00004606"/>
    </source>
</evidence>
<evidence type="ECO:0000256" key="4">
    <source>
        <dbReference type="ARBA" id="ARBA00023136"/>
    </source>
</evidence>
<keyword evidence="2" id="KW-0328">Glycosyltransferase</keyword>
<evidence type="ECO:0000313" key="6">
    <source>
        <dbReference type="EMBL" id="KAH0936777.1"/>
    </source>
</evidence>
<dbReference type="EMBL" id="JAGKQM010000002">
    <property type="protein sequence ID" value="KAH0936777.1"/>
    <property type="molecule type" value="Genomic_DNA"/>
</dbReference>
<comment type="subcellular location">
    <subcellularLocation>
        <location evidence="1">Membrane</location>
        <topology evidence="1">Single-pass type II membrane protein</topology>
    </subcellularLocation>
</comment>
<dbReference type="InterPro" id="IPR003406">
    <property type="entry name" value="Glyco_trans_14"/>
</dbReference>
<proteinExistence type="predicted"/>
<organism evidence="6 7">
    <name type="scientific">Brassica napus</name>
    <name type="common">Rape</name>
    <dbReference type="NCBI Taxonomy" id="3708"/>
    <lineage>
        <taxon>Eukaryota</taxon>
        <taxon>Viridiplantae</taxon>
        <taxon>Streptophyta</taxon>
        <taxon>Embryophyta</taxon>
        <taxon>Tracheophyta</taxon>
        <taxon>Spermatophyta</taxon>
        <taxon>Magnoliopsida</taxon>
        <taxon>eudicotyledons</taxon>
        <taxon>Gunneridae</taxon>
        <taxon>Pentapetalae</taxon>
        <taxon>rosids</taxon>
        <taxon>malvids</taxon>
        <taxon>Brassicales</taxon>
        <taxon>Brassicaceae</taxon>
        <taxon>Brassiceae</taxon>
        <taxon>Brassica</taxon>
    </lineage>
</organism>
<keyword evidence="5" id="KW-0325">Glycoprotein</keyword>
<dbReference type="Proteomes" id="UP000824890">
    <property type="component" value="Unassembled WGS sequence"/>
</dbReference>
<keyword evidence="4" id="KW-0472">Membrane</keyword>
<evidence type="ECO:0000256" key="2">
    <source>
        <dbReference type="ARBA" id="ARBA00022676"/>
    </source>
</evidence>
<dbReference type="PANTHER" id="PTHR31042:SF84">
    <property type="match status" value="1"/>
</dbReference>
<comment type="caution">
    <text evidence="6">The sequence shown here is derived from an EMBL/GenBank/DDBJ whole genome shotgun (WGS) entry which is preliminary data.</text>
</comment>
<keyword evidence="3" id="KW-0808">Transferase</keyword>